<dbReference type="InterPro" id="IPR036259">
    <property type="entry name" value="MFS_trans_sf"/>
</dbReference>
<feature type="transmembrane region" description="Helical" evidence="6">
    <location>
        <begin position="229"/>
        <end position="247"/>
    </location>
</feature>
<feature type="transmembrane region" description="Helical" evidence="6">
    <location>
        <begin position="139"/>
        <end position="161"/>
    </location>
</feature>
<evidence type="ECO:0000256" key="1">
    <source>
        <dbReference type="ARBA" id="ARBA00004141"/>
    </source>
</evidence>
<feature type="transmembrane region" description="Helical" evidence="6">
    <location>
        <begin position="20"/>
        <end position="43"/>
    </location>
</feature>
<comment type="subcellular location">
    <subcellularLocation>
        <location evidence="1">Membrane</location>
        <topology evidence="1">Multi-pass membrane protein</topology>
    </subcellularLocation>
</comment>
<dbReference type="InterPro" id="IPR005496">
    <property type="entry name" value="Integral_membrane_TerC"/>
</dbReference>
<evidence type="ECO:0000256" key="2">
    <source>
        <dbReference type="ARBA" id="ARBA00007511"/>
    </source>
</evidence>
<comment type="similarity">
    <text evidence="2">Belongs to the TerC family.</text>
</comment>
<accession>A0ABS8PNZ0</accession>
<feature type="transmembrane region" description="Helical" evidence="6">
    <location>
        <begin position="167"/>
        <end position="186"/>
    </location>
</feature>
<dbReference type="SUPFAM" id="SSF103473">
    <property type="entry name" value="MFS general substrate transporter"/>
    <property type="match status" value="1"/>
</dbReference>
<dbReference type="PANTHER" id="PTHR30238">
    <property type="entry name" value="MEMBRANE BOUND PREDICTED REDOX MODULATOR"/>
    <property type="match status" value="1"/>
</dbReference>
<feature type="transmembrane region" description="Helical" evidence="6">
    <location>
        <begin position="55"/>
        <end position="76"/>
    </location>
</feature>
<keyword evidence="5 6" id="KW-0472">Membrane</keyword>
<keyword evidence="3 6" id="KW-0812">Transmembrane</keyword>
<dbReference type="PANTHER" id="PTHR30238:SF4">
    <property type="entry name" value="SLL1022 PROTEIN"/>
    <property type="match status" value="1"/>
</dbReference>
<dbReference type="RefSeq" id="WP_231004080.1">
    <property type="nucleotide sequence ID" value="NZ_JAJNEC010000005.1"/>
</dbReference>
<feature type="transmembrane region" description="Helical" evidence="6">
    <location>
        <begin position="88"/>
        <end position="109"/>
    </location>
</feature>
<evidence type="ECO:0000256" key="6">
    <source>
        <dbReference type="SAM" id="Phobius"/>
    </source>
</evidence>
<gene>
    <name evidence="7" type="ORF">LQ567_08525</name>
</gene>
<reference evidence="7 8" key="1">
    <citation type="submission" date="2021-11" db="EMBL/GenBank/DDBJ databases">
        <title>Genomic of Niabella pedocola.</title>
        <authorList>
            <person name="Wu T."/>
        </authorList>
    </citation>
    <scope>NUCLEOTIDE SEQUENCE [LARGE SCALE GENOMIC DNA]</scope>
    <source>
        <strain evidence="7 8">JCM 31011</strain>
    </source>
</reference>
<dbReference type="Pfam" id="PF03741">
    <property type="entry name" value="TerC"/>
    <property type="match status" value="1"/>
</dbReference>
<name>A0ABS8PNZ0_9BACT</name>
<evidence type="ECO:0000313" key="8">
    <source>
        <dbReference type="Proteomes" id="UP001199816"/>
    </source>
</evidence>
<proteinExistence type="inferred from homology"/>
<dbReference type="EMBL" id="JAJNEC010000005">
    <property type="protein sequence ID" value="MCD2422803.1"/>
    <property type="molecule type" value="Genomic_DNA"/>
</dbReference>
<evidence type="ECO:0000256" key="4">
    <source>
        <dbReference type="ARBA" id="ARBA00022989"/>
    </source>
</evidence>
<protein>
    <submittedName>
        <fullName evidence="7">TerC family protein</fullName>
    </submittedName>
</protein>
<evidence type="ECO:0000256" key="3">
    <source>
        <dbReference type="ARBA" id="ARBA00022692"/>
    </source>
</evidence>
<keyword evidence="4 6" id="KW-1133">Transmembrane helix</keyword>
<keyword evidence="8" id="KW-1185">Reference proteome</keyword>
<sequence length="275" mass="30743">MTLLFISTAELFTVDSLISFLILSILEIVLGIDNVIFVSIILNRLHKDSRKKARRVWMVTGILSRCLLLMGLSWLLAQKGKHIIPESWFGKGFDLASIVMLAGGLFLIYKSVKEIHHKLEGEDPSAATKNQKQLSFGQAIGQILVIDAVFSFDSVITAGGTAKHIEIMIAAVIVAMTVMFAFSARISDFIQNHPTIKMLALSFLVMIGVSLIVEGWNADMAHELHLKNYIYFAMAFSFIVELLNLFMRKRQQQHVVQLNGPVLPKDEDKKENTAP</sequence>
<feature type="transmembrane region" description="Helical" evidence="6">
    <location>
        <begin position="198"/>
        <end position="217"/>
    </location>
</feature>
<comment type="caution">
    <text evidence="7">The sequence shown here is derived from an EMBL/GenBank/DDBJ whole genome shotgun (WGS) entry which is preliminary data.</text>
</comment>
<evidence type="ECO:0000313" key="7">
    <source>
        <dbReference type="EMBL" id="MCD2422803.1"/>
    </source>
</evidence>
<dbReference type="Proteomes" id="UP001199816">
    <property type="component" value="Unassembled WGS sequence"/>
</dbReference>
<evidence type="ECO:0000256" key="5">
    <source>
        <dbReference type="ARBA" id="ARBA00023136"/>
    </source>
</evidence>
<organism evidence="7 8">
    <name type="scientific">Niabella pedocola</name>
    <dbReference type="NCBI Taxonomy" id="1752077"/>
    <lineage>
        <taxon>Bacteria</taxon>
        <taxon>Pseudomonadati</taxon>
        <taxon>Bacteroidota</taxon>
        <taxon>Chitinophagia</taxon>
        <taxon>Chitinophagales</taxon>
        <taxon>Chitinophagaceae</taxon>
        <taxon>Niabella</taxon>
    </lineage>
</organism>